<organism evidence="2 3">
    <name type="scientific">Umbelopsis ramanniana AG</name>
    <dbReference type="NCBI Taxonomy" id="1314678"/>
    <lineage>
        <taxon>Eukaryota</taxon>
        <taxon>Fungi</taxon>
        <taxon>Fungi incertae sedis</taxon>
        <taxon>Mucoromycota</taxon>
        <taxon>Mucoromycotina</taxon>
        <taxon>Umbelopsidomycetes</taxon>
        <taxon>Umbelopsidales</taxon>
        <taxon>Umbelopsidaceae</taxon>
        <taxon>Umbelopsis</taxon>
    </lineage>
</organism>
<evidence type="ECO:0000256" key="1">
    <source>
        <dbReference type="SAM" id="SignalP"/>
    </source>
</evidence>
<dbReference type="Proteomes" id="UP001206595">
    <property type="component" value="Unassembled WGS sequence"/>
</dbReference>
<gene>
    <name evidence="2" type="ORF">K450DRAFT_226942</name>
</gene>
<evidence type="ECO:0000313" key="2">
    <source>
        <dbReference type="EMBL" id="KAI8582386.1"/>
    </source>
</evidence>
<dbReference type="AlphaFoldDB" id="A0AAD5EGA9"/>
<dbReference type="GeneID" id="75911993"/>
<feature type="signal peptide" evidence="1">
    <location>
        <begin position="1"/>
        <end position="18"/>
    </location>
</feature>
<reference evidence="2" key="2">
    <citation type="journal article" date="2022" name="Proc. Natl. Acad. Sci. U.S.A.">
        <title>Diploid-dominant life cycles characterize the early evolution of Fungi.</title>
        <authorList>
            <person name="Amses K.R."/>
            <person name="Simmons D.R."/>
            <person name="Longcore J.E."/>
            <person name="Mondo S.J."/>
            <person name="Seto K."/>
            <person name="Jeronimo G.H."/>
            <person name="Bonds A.E."/>
            <person name="Quandt C.A."/>
            <person name="Davis W.J."/>
            <person name="Chang Y."/>
            <person name="Federici B.A."/>
            <person name="Kuo A."/>
            <person name="LaButti K."/>
            <person name="Pangilinan J."/>
            <person name="Andreopoulos W."/>
            <person name="Tritt A."/>
            <person name="Riley R."/>
            <person name="Hundley H."/>
            <person name="Johnson J."/>
            <person name="Lipzen A."/>
            <person name="Barry K."/>
            <person name="Lang B.F."/>
            <person name="Cuomo C.A."/>
            <person name="Buchler N.E."/>
            <person name="Grigoriev I.V."/>
            <person name="Spatafora J.W."/>
            <person name="Stajich J.E."/>
            <person name="James T.Y."/>
        </authorList>
    </citation>
    <scope>NUCLEOTIDE SEQUENCE</scope>
    <source>
        <strain evidence="2">AG</strain>
    </source>
</reference>
<dbReference type="RefSeq" id="XP_051447390.1">
    <property type="nucleotide sequence ID" value="XM_051586645.1"/>
</dbReference>
<evidence type="ECO:0000313" key="3">
    <source>
        <dbReference type="Proteomes" id="UP001206595"/>
    </source>
</evidence>
<proteinExistence type="predicted"/>
<protein>
    <recommendedName>
        <fullName evidence="4">Secreted protein</fullName>
    </recommendedName>
</protein>
<keyword evidence="3" id="KW-1185">Reference proteome</keyword>
<name>A0AAD5EGA9_UMBRA</name>
<reference evidence="2" key="1">
    <citation type="submission" date="2021-06" db="EMBL/GenBank/DDBJ databases">
        <authorList>
            <consortium name="DOE Joint Genome Institute"/>
            <person name="Mondo S.J."/>
            <person name="Amses K.R."/>
            <person name="Simmons D.R."/>
            <person name="Longcore J.E."/>
            <person name="Seto K."/>
            <person name="Alves G.H."/>
            <person name="Bonds A.E."/>
            <person name="Quandt C.A."/>
            <person name="Davis W.J."/>
            <person name="Chang Y."/>
            <person name="Letcher P.M."/>
            <person name="Powell M.J."/>
            <person name="Kuo A."/>
            <person name="Labutti K."/>
            <person name="Pangilinan J."/>
            <person name="Andreopoulos W."/>
            <person name="Tritt A."/>
            <person name="Riley R."/>
            <person name="Hundley H."/>
            <person name="Johnson J."/>
            <person name="Lipzen A."/>
            <person name="Barry K."/>
            <person name="Berbee M.L."/>
            <person name="Buchler N.E."/>
            <person name="Grigoriev I.V."/>
            <person name="Spatafora J.W."/>
            <person name="Stajich J.E."/>
            <person name="James T.Y."/>
        </authorList>
    </citation>
    <scope>NUCLEOTIDE SEQUENCE</scope>
    <source>
        <strain evidence="2">AG</strain>
    </source>
</reference>
<comment type="caution">
    <text evidence="2">The sequence shown here is derived from an EMBL/GenBank/DDBJ whole genome shotgun (WGS) entry which is preliminary data.</text>
</comment>
<feature type="chain" id="PRO_5042221040" description="Secreted protein" evidence="1">
    <location>
        <begin position="19"/>
        <end position="66"/>
    </location>
</feature>
<dbReference type="EMBL" id="MU620900">
    <property type="protein sequence ID" value="KAI8582386.1"/>
    <property type="molecule type" value="Genomic_DNA"/>
</dbReference>
<evidence type="ECO:0008006" key="4">
    <source>
        <dbReference type="Google" id="ProtNLM"/>
    </source>
</evidence>
<sequence length="66" mass="7437">MITCFFIVLWLLYVKTLANSLTLSIGIAPSCIRKWRLFTCLKQLSAGRVTASFGSVKLPFISQVRK</sequence>
<accession>A0AAD5EGA9</accession>
<keyword evidence="1" id="KW-0732">Signal</keyword>